<keyword evidence="3" id="KW-1185">Reference proteome</keyword>
<reference evidence="2 3" key="1">
    <citation type="submission" date="2020-07" db="EMBL/GenBank/DDBJ databases">
        <title>Sequencing the genomes of 1000 actinobacteria strains.</title>
        <authorList>
            <person name="Klenk H.-P."/>
        </authorList>
    </citation>
    <scope>NUCLEOTIDE SEQUENCE [LARGE SCALE GENOMIC DNA]</scope>
    <source>
        <strain evidence="2 3">DSM 19970</strain>
    </source>
</reference>
<evidence type="ECO:0000313" key="2">
    <source>
        <dbReference type="EMBL" id="NYI42396.1"/>
    </source>
</evidence>
<dbReference type="OrthoDB" id="4578094at2"/>
<feature type="domain" description="ApeA N-terminal" evidence="1">
    <location>
        <begin position="13"/>
        <end position="271"/>
    </location>
</feature>
<evidence type="ECO:0000259" key="1">
    <source>
        <dbReference type="Pfam" id="PF18862"/>
    </source>
</evidence>
<dbReference type="Proteomes" id="UP000547973">
    <property type="component" value="Unassembled WGS sequence"/>
</dbReference>
<sequence length="478" mass="52958">MTDRDYVQRYEDCVGEWRNADNPDQRWPGVLRRDQAAGWWELTLFHEGESIGEWTHGVALSGETFFGTTSAGPATLLAANKSSEFSRQATGPLKAVKYTSEVWHAFDAILGAHVAHDTRWDSIDVDVPLAWEWFSPTVLEPVRTGLEDQRYESLDCDSDGVAIALWRSTSSTTGRKSTSVEGIGGYSFRKEGGITTEEVAQRLLAIENLHYVLFKEPMSADTWRLSSPDGDDALPQVFKVDGRGATVPMPSLADPYISTDNVDFEAFLPRWIDLHLAAKRWPTVAPPRGHAGWVQTQVVESVNAVEALTREHLQLEGPISKLESEILSLAPQLKSKARRHLKDLLDMHRTTLDKRLTGAALLLGEASAVWLLGDGIGHWATVVARARNDLAHGLPPRGGLADKPTVLIAVLQSVRAVQWLAMLRLAGFDNGRGDSDAELLVDSDGHEVIAHRNSALAHHLHDVRRFRADWQTWEGLTQ</sequence>
<dbReference type="Pfam" id="PF18862">
    <property type="entry name" value="ApeA_NTD1"/>
    <property type="match status" value="1"/>
</dbReference>
<name>A0A7Y9ZC08_9MICO</name>
<dbReference type="InterPro" id="IPR041223">
    <property type="entry name" value="ApeA_NTD"/>
</dbReference>
<gene>
    <name evidence="2" type="ORF">BKA03_002515</name>
</gene>
<accession>A0A7Y9ZC08</accession>
<protein>
    <recommendedName>
        <fullName evidence="1">ApeA N-terminal domain-containing protein</fullName>
    </recommendedName>
</protein>
<dbReference type="AlphaFoldDB" id="A0A7Y9ZC08"/>
<comment type="caution">
    <text evidence="2">The sequence shown here is derived from an EMBL/GenBank/DDBJ whole genome shotgun (WGS) entry which is preliminary data.</text>
</comment>
<dbReference type="EMBL" id="JACBZO010000001">
    <property type="protein sequence ID" value="NYI42396.1"/>
    <property type="molecule type" value="Genomic_DNA"/>
</dbReference>
<dbReference type="RefSeq" id="WP_062074230.1">
    <property type="nucleotide sequence ID" value="NZ_BBRC01000002.1"/>
</dbReference>
<organism evidence="2 3">
    <name type="scientific">Demequina lutea</name>
    <dbReference type="NCBI Taxonomy" id="431489"/>
    <lineage>
        <taxon>Bacteria</taxon>
        <taxon>Bacillati</taxon>
        <taxon>Actinomycetota</taxon>
        <taxon>Actinomycetes</taxon>
        <taxon>Micrococcales</taxon>
        <taxon>Demequinaceae</taxon>
        <taxon>Demequina</taxon>
    </lineage>
</organism>
<proteinExistence type="predicted"/>
<evidence type="ECO:0000313" key="3">
    <source>
        <dbReference type="Proteomes" id="UP000547973"/>
    </source>
</evidence>